<reference evidence="6 7" key="2">
    <citation type="submission" date="2018-11" db="EMBL/GenBank/DDBJ databases">
        <title>Genomic Encyclopedia of Type Strains, Phase IV (KMG-IV): sequencing the most valuable type-strain genomes for metagenomic binning, comparative biology and taxonomic classification.</title>
        <authorList>
            <person name="Goeker M."/>
        </authorList>
    </citation>
    <scope>NUCLEOTIDE SEQUENCE [LARGE SCALE GENOMIC DNA]</scope>
    <source>
        <strain evidence="6 7">DSM 27783</strain>
    </source>
</reference>
<organism evidence="6 7">
    <name type="scientific">Caminibacter pacificus</name>
    <dbReference type="NCBI Taxonomy" id="1424653"/>
    <lineage>
        <taxon>Bacteria</taxon>
        <taxon>Pseudomonadati</taxon>
        <taxon>Campylobacterota</taxon>
        <taxon>Epsilonproteobacteria</taxon>
        <taxon>Nautiliales</taxon>
        <taxon>Nautiliaceae</taxon>
        <taxon>Caminibacter</taxon>
    </lineage>
</organism>
<dbReference type="EMBL" id="CP027432">
    <property type="protein sequence ID" value="QCI28210.1"/>
    <property type="molecule type" value="Genomic_DNA"/>
</dbReference>
<reference evidence="5" key="3">
    <citation type="submission" date="2019-06" db="EMBL/GenBank/DDBJ databases">
        <title>A comparative analysis of the Nautiliaceae.</title>
        <authorList>
            <person name="Grosche A."/>
            <person name="Smedile F."/>
            <person name="Vetriani C."/>
        </authorList>
    </citation>
    <scope>NUCLEOTIDE SEQUENCE</scope>
    <source>
        <strain evidence="5">TB6</strain>
    </source>
</reference>
<feature type="domain" description="CRISPR associated protein Cas6 C-terminal" evidence="4">
    <location>
        <begin position="112"/>
        <end position="220"/>
    </location>
</feature>
<evidence type="ECO:0000313" key="8">
    <source>
        <dbReference type="Proteomes" id="UP000298805"/>
    </source>
</evidence>
<keyword evidence="3" id="KW-0051">Antiviral defense</keyword>
<dbReference type="EMBL" id="RJVK01000001">
    <property type="protein sequence ID" value="ROR41075.1"/>
    <property type="molecule type" value="Genomic_DNA"/>
</dbReference>
<dbReference type="Proteomes" id="UP000298805">
    <property type="component" value="Chromosome"/>
</dbReference>
<evidence type="ECO:0000259" key="4">
    <source>
        <dbReference type="Pfam" id="PF01881"/>
    </source>
</evidence>
<sequence length="232" mass="26857">MHFYELKIKTNLKAPIHFRKSPEALSKLIATALINSGYTEHNEKKPKNYIFSNMGRADEKGIYQGDKVFYFRTFKEDLAQKIAKSLFLYEDNIFKIKGVDFKVVPQKHIKEIFTQNPVFVVMKENGLFWTFEKSGDITTLLSALQDNLIRKYETTFNKKIKPENNFIEYLQIKNQKPQTFTYKGAKFFGYKLEIKPRDDEESQKLAFTALATGLGHKNSSVGGGFCVYKTLS</sequence>
<evidence type="ECO:0000313" key="7">
    <source>
        <dbReference type="Proteomes" id="UP000272781"/>
    </source>
</evidence>
<dbReference type="Proteomes" id="UP000272781">
    <property type="component" value="Unassembled WGS sequence"/>
</dbReference>
<dbReference type="PANTHER" id="PTHR36984">
    <property type="entry name" value="CRISPR-ASSOCIATED ENDORIBONUCLEASE CAS6 1"/>
    <property type="match status" value="1"/>
</dbReference>
<comment type="similarity">
    <text evidence="1">Belongs to the CRISPR-associated protein Cas6/Cse3/CasE family.</text>
</comment>
<dbReference type="GO" id="GO:0051607">
    <property type="term" value="P:defense response to virus"/>
    <property type="evidence" value="ECO:0007669"/>
    <property type="project" value="UniProtKB-KW"/>
</dbReference>
<dbReference type="RefSeq" id="WP_123351973.1">
    <property type="nucleotide sequence ID" value="NZ_CP027432.2"/>
</dbReference>
<dbReference type="AlphaFoldDB" id="A0AAJ4UYK7"/>
<proteinExistence type="inferred from homology"/>
<evidence type="ECO:0000256" key="2">
    <source>
        <dbReference type="ARBA" id="ARBA00022884"/>
    </source>
</evidence>
<name>A0AAJ4UYK7_9BACT</name>
<dbReference type="InterPro" id="IPR049435">
    <property type="entry name" value="Cas_Cas6_C"/>
</dbReference>
<evidence type="ECO:0000313" key="6">
    <source>
        <dbReference type="EMBL" id="ROR41075.1"/>
    </source>
</evidence>
<dbReference type="Gene3D" id="3.30.70.1900">
    <property type="match status" value="1"/>
</dbReference>
<keyword evidence="8" id="KW-1185">Reference proteome</keyword>
<accession>A0AAJ4UYK7</accession>
<evidence type="ECO:0000313" key="5">
    <source>
        <dbReference type="EMBL" id="QCI28210.1"/>
    </source>
</evidence>
<dbReference type="PANTHER" id="PTHR36984:SF1">
    <property type="entry name" value="CRISPR-ASSOCIATED ENDORIBONUCLEASE CAS6 1"/>
    <property type="match status" value="1"/>
</dbReference>
<protein>
    <submittedName>
        <fullName evidence="6">CRISPR-associated endoribonuclease Cas6</fullName>
    </submittedName>
    <submittedName>
        <fullName evidence="5">CRISPR-associated protein Cas6</fullName>
    </submittedName>
</protein>
<dbReference type="InterPro" id="IPR010156">
    <property type="entry name" value="CRISPR-assoc_prot_Cas6"/>
</dbReference>
<reference evidence="8" key="1">
    <citation type="submission" date="2018-03" db="EMBL/GenBank/DDBJ databases">
        <title>A comparative analysis of the Nautiliaceae.</title>
        <authorList>
            <person name="Grosche A."/>
            <person name="Smedile F."/>
            <person name="Vetriani C."/>
        </authorList>
    </citation>
    <scope>NUCLEOTIDE SEQUENCE [LARGE SCALE GENOMIC DNA]</scope>
    <source>
        <strain evidence="8">TB6</strain>
    </source>
</reference>
<gene>
    <name evidence="5" type="ORF">C6V80_04335</name>
    <name evidence="6" type="ORF">EDC58_0559</name>
</gene>
<evidence type="ECO:0000256" key="1">
    <source>
        <dbReference type="ARBA" id="ARBA00005937"/>
    </source>
</evidence>
<dbReference type="GO" id="GO:0003723">
    <property type="term" value="F:RNA binding"/>
    <property type="evidence" value="ECO:0007669"/>
    <property type="project" value="UniProtKB-KW"/>
</dbReference>
<keyword evidence="2" id="KW-0694">RNA-binding</keyword>
<dbReference type="GO" id="GO:0016788">
    <property type="term" value="F:hydrolase activity, acting on ester bonds"/>
    <property type="evidence" value="ECO:0007669"/>
    <property type="project" value="InterPro"/>
</dbReference>
<dbReference type="Pfam" id="PF01881">
    <property type="entry name" value="Cas_Cas6_C"/>
    <property type="match status" value="1"/>
</dbReference>
<evidence type="ECO:0000256" key="3">
    <source>
        <dbReference type="ARBA" id="ARBA00023118"/>
    </source>
</evidence>